<dbReference type="CDD" id="cd00303">
    <property type="entry name" value="retropepsin_like"/>
    <property type="match status" value="1"/>
</dbReference>
<dbReference type="AlphaFoldDB" id="A0AAW2WG61"/>
<dbReference type="EMBL" id="JACGWN010000008">
    <property type="protein sequence ID" value="KAL0439367.1"/>
    <property type="molecule type" value="Genomic_DNA"/>
</dbReference>
<accession>A0AAW2WG61</accession>
<dbReference type="Gene3D" id="2.40.70.10">
    <property type="entry name" value="Acid Proteases"/>
    <property type="match status" value="1"/>
</dbReference>
<name>A0AAW2WG61_9LAMI</name>
<reference evidence="2" key="1">
    <citation type="submission" date="2020-06" db="EMBL/GenBank/DDBJ databases">
        <authorList>
            <person name="Li T."/>
            <person name="Hu X."/>
            <person name="Zhang T."/>
            <person name="Song X."/>
            <person name="Zhang H."/>
            <person name="Dai N."/>
            <person name="Sheng W."/>
            <person name="Hou X."/>
            <person name="Wei L."/>
        </authorList>
    </citation>
    <scope>NUCLEOTIDE SEQUENCE</scope>
    <source>
        <strain evidence="2">KEN1</strain>
        <tissue evidence="2">Leaf</tissue>
    </source>
</reference>
<protein>
    <submittedName>
        <fullName evidence="2">Uncharacterized protein</fullName>
    </submittedName>
</protein>
<evidence type="ECO:0000313" key="2">
    <source>
        <dbReference type="EMBL" id="KAL0439367.1"/>
    </source>
</evidence>
<evidence type="ECO:0000256" key="1">
    <source>
        <dbReference type="SAM" id="MobiDB-lite"/>
    </source>
</evidence>
<dbReference type="InterPro" id="IPR021109">
    <property type="entry name" value="Peptidase_aspartic_dom_sf"/>
</dbReference>
<gene>
    <name evidence="2" type="ORF">Slati_2419700</name>
</gene>
<sequence>MKCASPEPFPKGGSKATPGDRAEPSNPPHKGVIRMIVGGPVGGDSNHAKKAQVREAHDITTKEILDVEALEDNPLLQLGRAKRSGPKTSHNDALVITALLANYEVRRIFIDSGISADILFGEAYDQMQLGDIPLEKVNTSLYGFTGEVVHLWGMILLPLKLGAGSTQRTYMLKFLVVNIPLAYNVILGRPTLNAFEAIISAYCMKIKFPTPGGVGEVQEDPSNHVSIT</sequence>
<comment type="caution">
    <text evidence="2">The sequence shown here is derived from an EMBL/GenBank/DDBJ whole genome shotgun (WGS) entry which is preliminary data.</text>
</comment>
<reference evidence="2" key="2">
    <citation type="journal article" date="2024" name="Plant">
        <title>Genomic evolution and insights into agronomic trait innovations of Sesamum species.</title>
        <authorList>
            <person name="Miao H."/>
            <person name="Wang L."/>
            <person name="Qu L."/>
            <person name="Liu H."/>
            <person name="Sun Y."/>
            <person name="Le M."/>
            <person name="Wang Q."/>
            <person name="Wei S."/>
            <person name="Zheng Y."/>
            <person name="Lin W."/>
            <person name="Duan Y."/>
            <person name="Cao H."/>
            <person name="Xiong S."/>
            <person name="Wang X."/>
            <person name="Wei L."/>
            <person name="Li C."/>
            <person name="Ma Q."/>
            <person name="Ju M."/>
            <person name="Zhao R."/>
            <person name="Li G."/>
            <person name="Mu C."/>
            <person name="Tian Q."/>
            <person name="Mei H."/>
            <person name="Zhang T."/>
            <person name="Gao T."/>
            <person name="Zhang H."/>
        </authorList>
    </citation>
    <scope>NUCLEOTIDE SEQUENCE</scope>
    <source>
        <strain evidence="2">KEN1</strain>
    </source>
</reference>
<dbReference type="PANTHER" id="PTHR33240">
    <property type="entry name" value="OS08G0508500 PROTEIN"/>
    <property type="match status" value="1"/>
</dbReference>
<proteinExistence type="predicted"/>
<dbReference type="PANTHER" id="PTHR33240:SF15">
    <property type="entry name" value="GAG-PRO-LIKE PROTEIN"/>
    <property type="match status" value="1"/>
</dbReference>
<organism evidence="2">
    <name type="scientific">Sesamum latifolium</name>
    <dbReference type="NCBI Taxonomy" id="2727402"/>
    <lineage>
        <taxon>Eukaryota</taxon>
        <taxon>Viridiplantae</taxon>
        <taxon>Streptophyta</taxon>
        <taxon>Embryophyta</taxon>
        <taxon>Tracheophyta</taxon>
        <taxon>Spermatophyta</taxon>
        <taxon>Magnoliopsida</taxon>
        <taxon>eudicotyledons</taxon>
        <taxon>Gunneridae</taxon>
        <taxon>Pentapetalae</taxon>
        <taxon>asterids</taxon>
        <taxon>lamiids</taxon>
        <taxon>Lamiales</taxon>
        <taxon>Pedaliaceae</taxon>
        <taxon>Sesamum</taxon>
    </lineage>
</organism>
<feature type="region of interest" description="Disordered" evidence="1">
    <location>
        <begin position="1"/>
        <end position="31"/>
    </location>
</feature>